<gene>
    <name evidence="2" type="ORF">MA16_Dca008869</name>
</gene>
<dbReference type="AlphaFoldDB" id="A0A2I0VUK3"/>
<protein>
    <recommendedName>
        <fullName evidence="1">Rab3-GAP regulatory subunit N-terminal domain-containing protein</fullName>
    </recommendedName>
</protein>
<keyword evidence="3" id="KW-1185">Reference proteome</keyword>
<dbReference type="InterPro" id="IPR032839">
    <property type="entry name" value="RAB3GAP_N"/>
</dbReference>
<dbReference type="Pfam" id="PF14655">
    <property type="entry name" value="RAB3GAP2_N"/>
    <property type="match status" value="1"/>
</dbReference>
<accession>A0A2I0VUK3</accession>
<organism evidence="2 3">
    <name type="scientific">Dendrobium catenatum</name>
    <dbReference type="NCBI Taxonomy" id="906689"/>
    <lineage>
        <taxon>Eukaryota</taxon>
        <taxon>Viridiplantae</taxon>
        <taxon>Streptophyta</taxon>
        <taxon>Embryophyta</taxon>
        <taxon>Tracheophyta</taxon>
        <taxon>Spermatophyta</taxon>
        <taxon>Magnoliopsida</taxon>
        <taxon>Liliopsida</taxon>
        <taxon>Asparagales</taxon>
        <taxon>Orchidaceae</taxon>
        <taxon>Epidendroideae</taxon>
        <taxon>Malaxideae</taxon>
        <taxon>Dendrobiinae</taxon>
        <taxon>Dendrobium</taxon>
    </lineage>
</organism>
<reference evidence="2 3" key="1">
    <citation type="journal article" date="2016" name="Sci. Rep.">
        <title>The Dendrobium catenatum Lindl. genome sequence provides insights into polysaccharide synthase, floral development and adaptive evolution.</title>
        <authorList>
            <person name="Zhang G.Q."/>
            <person name="Xu Q."/>
            <person name="Bian C."/>
            <person name="Tsai W.C."/>
            <person name="Yeh C.M."/>
            <person name="Liu K.W."/>
            <person name="Yoshida K."/>
            <person name="Zhang L.S."/>
            <person name="Chang S.B."/>
            <person name="Chen F."/>
            <person name="Shi Y."/>
            <person name="Su Y.Y."/>
            <person name="Zhang Y.Q."/>
            <person name="Chen L.J."/>
            <person name="Yin Y."/>
            <person name="Lin M."/>
            <person name="Huang H."/>
            <person name="Deng H."/>
            <person name="Wang Z.W."/>
            <person name="Zhu S.L."/>
            <person name="Zhao X."/>
            <person name="Deng C."/>
            <person name="Niu S.C."/>
            <person name="Huang J."/>
            <person name="Wang M."/>
            <person name="Liu G.H."/>
            <person name="Yang H.J."/>
            <person name="Xiao X.J."/>
            <person name="Hsiao Y.Y."/>
            <person name="Wu W.L."/>
            <person name="Chen Y.Y."/>
            <person name="Mitsuda N."/>
            <person name="Ohme-Takagi M."/>
            <person name="Luo Y.B."/>
            <person name="Van de Peer Y."/>
            <person name="Liu Z.J."/>
        </authorList>
    </citation>
    <scope>NUCLEOTIDE SEQUENCE [LARGE SCALE GENOMIC DNA]</scope>
    <source>
        <tissue evidence="2">The whole plant</tissue>
    </source>
</reference>
<reference evidence="2 3" key="2">
    <citation type="journal article" date="2017" name="Nature">
        <title>The Apostasia genome and the evolution of orchids.</title>
        <authorList>
            <person name="Zhang G.Q."/>
            <person name="Liu K.W."/>
            <person name="Li Z."/>
            <person name="Lohaus R."/>
            <person name="Hsiao Y.Y."/>
            <person name="Niu S.C."/>
            <person name="Wang J.Y."/>
            <person name="Lin Y.C."/>
            <person name="Xu Q."/>
            <person name="Chen L.J."/>
            <person name="Yoshida K."/>
            <person name="Fujiwara S."/>
            <person name="Wang Z.W."/>
            <person name="Zhang Y.Q."/>
            <person name="Mitsuda N."/>
            <person name="Wang M."/>
            <person name="Liu G.H."/>
            <person name="Pecoraro L."/>
            <person name="Huang H.X."/>
            <person name="Xiao X.J."/>
            <person name="Lin M."/>
            <person name="Wu X.Y."/>
            <person name="Wu W.L."/>
            <person name="Chen Y.Y."/>
            <person name="Chang S.B."/>
            <person name="Sakamoto S."/>
            <person name="Ohme-Takagi M."/>
            <person name="Yagi M."/>
            <person name="Zeng S.J."/>
            <person name="Shen C.Y."/>
            <person name="Yeh C.M."/>
            <person name="Luo Y.B."/>
            <person name="Tsai W.C."/>
            <person name="Van de Peer Y."/>
            <person name="Liu Z.J."/>
        </authorList>
    </citation>
    <scope>NUCLEOTIDE SEQUENCE [LARGE SCALE GENOMIC DNA]</scope>
    <source>
        <tissue evidence="2">The whole plant</tissue>
    </source>
</reference>
<evidence type="ECO:0000313" key="2">
    <source>
        <dbReference type="EMBL" id="PKU67080.1"/>
    </source>
</evidence>
<dbReference type="STRING" id="906689.A0A2I0VUK3"/>
<proteinExistence type="predicted"/>
<feature type="domain" description="Rab3-GAP regulatory subunit N-terminal" evidence="1">
    <location>
        <begin position="8"/>
        <end position="48"/>
    </location>
</feature>
<sequence length="71" mass="8057">MWNNRLASEDDDDSPYRRIPFQLWNVSKYGSCVDAAIVGIMPPPLMELQLLLLLGSRVNVITAQLLLEKMP</sequence>
<dbReference type="EMBL" id="KZ503221">
    <property type="protein sequence ID" value="PKU67080.1"/>
    <property type="molecule type" value="Genomic_DNA"/>
</dbReference>
<dbReference type="Proteomes" id="UP000233837">
    <property type="component" value="Unassembled WGS sequence"/>
</dbReference>
<name>A0A2I0VUK3_9ASPA</name>
<evidence type="ECO:0000313" key="3">
    <source>
        <dbReference type="Proteomes" id="UP000233837"/>
    </source>
</evidence>
<evidence type="ECO:0000259" key="1">
    <source>
        <dbReference type="Pfam" id="PF14655"/>
    </source>
</evidence>